<sequence>MNGDLVNTHFYKIDNLNAFHWFKTIKSHSLDLVITDPPYESLEKYRAIGTTTRLTTSKASSNEWFPTISNKKLITVIKEIYRILKPNSHFYLFCDTETMFYIKPIAEKIGFKFWKPIIWDKVNIGMGYHYRSRYENILFFEKGKRKLNNLSIPDILTCKRIMNGYPTEKPVELMEILIQQSSLPGDIIADPFLGSGSVAEASIINERSFIGTDIKANAVAFTQKRLDCLLEKFG</sequence>
<evidence type="ECO:0000256" key="1">
    <source>
        <dbReference type="ARBA" id="ARBA00006594"/>
    </source>
</evidence>
<name>A0A378KP68_9GAMM</name>
<dbReference type="EC" id="2.1.1.-" evidence="4"/>
<dbReference type="GO" id="GO:0008170">
    <property type="term" value="F:N-methyltransferase activity"/>
    <property type="evidence" value="ECO:0007669"/>
    <property type="project" value="InterPro"/>
</dbReference>
<dbReference type="Pfam" id="PF01555">
    <property type="entry name" value="N6_N4_Mtase"/>
    <property type="match status" value="2"/>
</dbReference>
<keyword evidence="2 7" id="KW-0489">Methyltransferase</keyword>
<evidence type="ECO:0000313" key="7">
    <source>
        <dbReference type="EMBL" id="STY16704.1"/>
    </source>
</evidence>
<dbReference type="REBASE" id="384850">
    <property type="entry name" value="M.Lqu12376ORF495P"/>
</dbReference>
<dbReference type="Gene3D" id="3.40.50.150">
    <property type="entry name" value="Vaccinia Virus protein VP39"/>
    <property type="match status" value="1"/>
</dbReference>
<dbReference type="PRINTS" id="PR00508">
    <property type="entry name" value="S21N4MTFRASE"/>
</dbReference>
<protein>
    <recommendedName>
        <fullName evidence="4">Methyltransferase</fullName>
        <ecNumber evidence="4">2.1.1.-</ecNumber>
    </recommendedName>
</protein>
<dbReference type="GO" id="GO:0003677">
    <property type="term" value="F:DNA binding"/>
    <property type="evidence" value="ECO:0007669"/>
    <property type="project" value="InterPro"/>
</dbReference>
<dbReference type="InterPro" id="IPR002941">
    <property type="entry name" value="DNA_methylase_N4/N6"/>
</dbReference>
<comment type="similarity">
    <text evidence="1 4">Belongs to the N(4)/N(6)-methyltransferase family.</text>
</comment>
<evidence type="ECO:0000313" key="6">
    <source>
        <dbReference type="EMBL" id="KTD47811.1"/>
    </source>
</evidence>
<evidence type="ECO:0000256" key="4">
    <source>
        <dbReference type="RuleBase" id="RU362026"/>
    </source>
</evidence>
<reference evidence="6 8" key="1">
    <citation type="submission" date="2015-11" db="EMBL/GenBank/DDBJ databases">
        <title>Genomic analysis of 38 Legionella species identifies large and diverse effector repertoires.</title>
        <authorList>
            <person name="Burstein D."/>
            <person name="Amaro F."/>
            <person name="Zusman T."/>
            <person name="Lifshitz Z."/>
            <person name="Cohen O."/>
            <person name="Gilbert J.A."/>
            <person name="Pupko T."/>
            <person name="Shuman H.A."/>
            <person name="Segal G."/>
        </authorList>
    </citation>
    <scope>NUCLEOTIDE SEQUENCE [LARGE SCALE GENOMIC DNA]</scope>
    <source>
        <strain evidence="6 8">ATCC 49507</strain>
    </source>
</reference>
<dbReference type="GO" id="GO:0005737">
    <property type="term" value="C:cytoplasm"/>
    <property type="evidence" value="ECO:0007669"/>
    <property type="project" value="TreeGrafter"/>
</dbReference>
<organism evidence="7 9">
    <name type="scientific">Legionella quateirensis</name>
    <dbReference type="NCBI Taxonomy" id="45072"/>
    <lineage>
        <taxon>Bacteria</taxon>
        <taxon>Pseudomonadati</taxon>
        <taxon>Pseudomonadota</taxon>
        <taxon>Gammaproteobacteria</taxon>
        <taxon>Legionellales</taxon>
        <taxon>Legionellaceae</taxon>
        <taxon>Legionella</taxon>
    </lineage>
</organism>
<proteinExistence type="inferred from homology"/>
<feature type="domain" description="DNA methylase N-4/N-6" evidence="5">
    <location>
        <begin position="31"/>
        <end position="146"/>
    </location>
</feature>
<evidence type="ECO:0000259" key="5">
    <source>
        <dbReference type="Pfam" id="PF01555"/>
    </source>
</evidence>
<dbReference type="Proteomes" id="UP000054639">
    <property type="component" value="Unassembled WGS sequence"/>
</dbReference>
<evidence type="ECO:0000256" key="2">
    <source>
        <dbReference type="ARBA" id="ARBA00022603"/>
    </source>
</evidence>
<dbReference type="PANTHER" id="PTHR13370">
    <property type="entry name" value="RNA METHYLASE-RELATED"/>
    <property type="match status" value="1"/>
</dbReference>
<evidence type="ECO:0000256" key="3">
    <source>
        <dbReference type="ARBA" id="ARBA00022679"/>
    </source>
</evidence>
<accession>A0A378KP68</accession>
<dbReference type="EMBL" id="LNYR01000031">
    <property type="protein sequence ID" value="KTD47811.1"/>
    <property type="molecule type" value="Genomic_DNA"/>
</dbReference>
<reference evidence="7 9" key="2">
    <citation type="submission" date="2018-06" db="EMBL/GenBank/DDBJ databases">
        <authorList>
            <consortium name="Pathogen Informatics"/>
            <person name="Doyle S."/>
        </authorList>
    </citation>
    <scope>NUCLEOTIDE SEQUENCE [LARGE SCALE GENOMIC DNA]</scope>
    <source>
        <strain evidence="7 9">NCTC12376</strain>
    </source>
</reference>
<dbReference type="STRING" id="45072.Lqua_2204"/>
<gene>
    <name evidence="7" type="primary">yhdJ</name>
    <name evidence="6" type="ORF">Lqua_2204</name>
    <name evidence="7" type="ORF">NCTC12376_00495</name>
</gene>
<feature type="domain" description="DNA methylase N-4/N-6" evidence="5">
    <location>
        <begin position="163"/>
        <end position="221"/>
    </location>
</feature>
<dbReference type="InterPro" id="IPR029063">
    <property type="entry name" value="SAM-dependent_MTases_sf"/>
</dbReference>
<evidence type="ECO:0000313" key="8">
    <source>
        <dbReference type="Proteomes" id="UP000054639"/>
    </source>
</evidence>
<dbReference type="PROSITE" id="PS00092">
    <property type="entry name" value="N6_MTASE"/>
    <property type="match status" value="1"/>
</dbReference>
<dbReference type="InterPro" id="IPR001091">
    <property type="entry name" value="RM_Methyltransferase"/>
</dbReference>
<dbReference type="Proteomes" id="UP000254230">
    <property type="component" value="Unassembled WGS sequence"/>
</dbReference>
<dbReference type="EMBL" id="UGOW01000001">
    <property type="protein sequence ID" value="STY16704.1"/>
    <property type="molecule type" value="Genomic_DNA"/>
</dbReference>
<keyword evidence="8" id="KW-1185">Reference proteome</keyword>
<dbReference type="InterPro" id="IPR002052">
    <property type="entry name" value="DNA_methylase_N6_adenine_CS"/>
</dbReference>
<dbReference type="AlphaFoldDB" id="A0A378KP68"/>
<evidence type="ECO:0000313" key="9">
    <source>
        <dbReference type="Proteomes" id="UP000254230"/>
    </source>
</evidence>
<dbReference type="GO" id="GO:0032259">
    <property type="term" value="P:methylation"/>
    <property type="evidence" value="ECO:0007669"/>
    <property type="project" value="UniProtKB-KW"/>
</dbReference>
<dbReference type="PANTHER" id="PTHR13370:SF3">
    <property type="entry name" value="TRNA (GUANINE(10)-N2)-METHYLTRANSFERASE HOMOLOG"/>
    <property type="match status" value="1"/>
</dbReference>
<dbReference type="SUPFAM" id="SSF53335">
    <property type="entry name" value="S-adenosyl-L-methionine-dependent methyltransferases"/>
    <property type="match status" value="1"/>
</dbReference>
<keyword evidence="3 7" id="KW-0808">Transferase</keyword>